<organism evidence="2 3">
    <name type="scientific">Paracraurococcus lichenis</name>
    <dbReference type="NCBI Taxonomy" id="3064888"/>
    <lineage>
        <taxon>Bacteria</taxon>
        <taxon>Pseudomonadati</taxon>
        <taxon>Pseudomonadota</taxon>
        <taxon>Alphaproteobacteria</taxon>
        <taxon>Acetobacterales</taxon>
        <taxon>Roseomonadaceae</taxon>
        <taxon>Paracraurococcus</taxon>
    </lineage>
</organism>
<name>A0ABT9EEZ3_9PROT</name>
<evidence type="ECO:0000259" key="1">
    <source>
        <dbReference type="Pfam" id="PF01323"/>
    </source>
</evidence>
<proteinExistence type="predicted"/>
<feature type="domain" description="DSBA-like thioredoxin" evidence="1">
    <location>
        <begin position="7"/>
        <end position="74"/>
    </location>
</feature>
<evidence type="ECO:0000313" key="2">
    <source>
        <dbReference type="EMBL" id="MDO9714659.1"/>
    </source>
</evidence>
<comment type="caution">
    <text evidence="2">The sequence shown here is derived from an EMBL/GenBank/DDBJ whole genome shotgun (WGS) entry which is preliminary data.</text>
</comment>
<keyword evidence="3" id="KW-1185">Reference proteome</keyword>
<dbReference type="RefSeq" id="WP_305109469.1">
    <property type="nucleotide sequence ID" value="NZ_JAUTWS010000440.1"/>
</dbReference>
<reference evidence="2 3" key="1">
    <citation type="submission" date="2023-08" db="EMBL/GenBank/DDBJ databases">
        <title>The draft genome sequence of Paracraurococcus sp. LOR1-02.</title>
        <authorList>
            <person name="Kingkaew E."/>
            <person name="Tanasupawat S."/>
        </authorList>
    </citation>
    <scope>NUCLEOTIDE SEQUENCE [LARGE SCALE GENOMIC DNA]</scope>
    <source>
        <strain evidence="2 3">LOR1-02</strain>
    </source>
</reference>
<dbReference type="Proteomes" id="UP001243009">
    <property type="component" value="Unassembled WGS sequence"/>
</dbReference>
<dbReference type="EMBL" id="JAUTWS010000440">
    <property type="protein sequence ID" value="MDO9714659.1"/>
    <property type="molecule type" value="Genomic_DNA"/>
</dbReference>
<evidence type="ECO:0000313" key="3">
    <source>
        <dbReference type="Proteomes" id="UP001243009"/>
    </source>
</evidence>
<dbReference type="InterPro" id="IPR001853">
    <property type="entry name" value="DSBA-like_thioredoxin_dom"/>
</dbReference>
<dbReference type="InterPro" id="IPR036249">
    <property type="entry name" value="Thioredoxin-like_sf"/>
</dbReference>
<accession>A0ABT9EEZ3</accession>
<dbReference type="Gene3D" id="3.40.30.10">
    <property type="entry name" value="Glutaredoxin"/>
    <property type="match status" value="1"/>
</dbReference>
<protein>
    <submittedName>
        <fullName evidence="2">DsbA family protein</fullName>
    </submittedName>
</protein>
<gene>
    <name evidence="2" type="ORF">Q7A36_40700</name>
</gene>
<dbReference type="Pfam" id="PF01323">
    <property type="entry name" value="DSBA"/>
    <property type="match status" value="1"/>
</dbReference>
<feature type="non-terminal residue" evidence="2">
    <location>
        <position position="1"/>
    </location>
</feature>
<sequence>LARVDREVCVARAGEASLGSAAFAAALGRPEIRDEQGATLRQALDRGAFGVPTIVVGNRLFWGNDQVVLLRHHLRRLLPGPSDGD</sequence>
<dbReference type="SUPFAM" id="SSF52833">
    <property type="entry name" value="Thioredoxin-like"/>
    <property type="match status" value="1"/>
</dbReference>